<proteinExistence type="predicted"/>
<feature type="transmembrane region" description="Helical" evidence="2">
    <location>
        <begin position="235"/>
        <end position="257"/>
    </location>
</feature>
<dbReference type="Pfam" id="PF14158">
    <property type="entry name" value="YndJ"/>
    <property type="match status" value="1"/>
</dbReference>
<dbReference type="InterPro" id="IPR025450">
    <property type="entry name" value="YndJ-like"/>
</dbReference>
<dbReference type="Proteomes" id="UP001501822">
    <property type="component" value="Unassembled WGS sequence"/>
</dbReference>
<evidence type="ECO:0000313" key="3">
    <source>
        <dbReference type="EMBL" id="GAA0328704.1"/>
    </source>
</evidence>
<feature type="transmembrane region" description="Helical" evidence="2">
    <location>
        <begin position="153"/>
        <end position="170"/>
    </location>
</feature>
<keyword evidence="4" id="KW-1185">Reference proteome</keyword>
<gene>
    <name evidence="3" type="ORF">GCM10010151_18230</name>
</gene>
<dbReference type="EMBL" id="BAAABM010000013">
    <property type="protein sequence ID" value="GAA0328704.1"/>
    <property type="molecule type" value="Genomic_DNA"/>
</dbReference>
<evidence type="ECO:0000256" key="2">
    <source>
        <dbReference type="SAM" id="Phobius"/>
    </source>
</evidence>
<feature type="transmembrane region" description="Helical" evidence="2">
    <location>
        <begin position="205"/>
        <end position="223"/>
    </location>
</feature>
<protein>
    <recommendedName>
        <fullName evidence="5">YndJ-like protein</fullName>
    </recommendedName>
</protein>
<evidence type="ECO:0000313" key="4">
    <source>
        <dbReference type="Proteomes" id="UP001501822"/>
    </source>
</evidence>
<organism evidence="3 4">
    <name type="scientific">Actinoallomurus spadix</name>
    <dbReference type="NCBI Taxonomy" id="79912"/>
    <lineage>
        <taxon>Bacteria</taxon>
        <taxon>Bacillati</taxon>
        <taxon>Actinomycetota</taxon>
        <taxon>Actinomycetes</taxon>
        <taxon>Streptosporangiales</taxon>
        <taxon>Thermomonosporaceae</taxon>
        <taxon>Actinoallomurus</taxon>
    </lineage>
</organism>
<feature type="transmembrane region" description="Helical" evidence="2">
    <location>
        <begin position="269"/>
        <end position="292"/>
    </location>
</feature>
<dbReference type="RefSeq" id="WP_252805325.1">
    <property type="nucleotide sequence ID" value="NZ_BAAABM010000013.1"/>
</dbReference>
<comment type="caution">
    <text evidence="3">The sequence shown here is derived from an EMBL/GenBank/DDBJ whole genome shotgun (WGS) entry which is preliminary data.</text>
</comment>
<reference evidence="4" key="1">
    <citation type="journal article" date="2019" name="Int. J. Syst. Evol. Microbiol.">
        <title>The Global Catalogue of Microorganisms (GCM) 10K type strain sequencing project: providing services to taxonomists for standard genome sequencing and annotation.</title>
        <authorList>
            <consortium name="The Broad Institute Genomics Platform"/>
            <consortium name="The Broad Institute Genome Sequencing Center for Infectious Disease"/>
            <person name="Wu L."/>
            <person name="Ma J."/>
        </authorList>
    </citation>
    <scope>NUCLEOTIDE SEQUENCE [LARGE SCALE GENOMIC DNA]</scope>
    <source>
        <strain evidence="4">JCM 3146</strain>
    </source>
</reference>
<feature type="region of interest" description="Disordered" evidence="1">
    <location>
        <begin position="85"/>
        <end position="108"/>
    </location>
</feature>
<sequence>MGSIDMIVLVDIVVAVGMLVVVPMGLALMDGPELTRLRTLWPAGAALGVIALVLPRGATAGVLAGVYALFTAALALQAPRRILRGRPPREAPGRPAAPPAGSGPPPGRSPLPRELAFLTALVTPAIASTAMVAERSGFRLFGFRLETLRLTEAHFHFAGFAAALIAGLVCRAEGDSAPARAAALTVPGGTAVVFAGFFAGDWVQLAGAAILTAGMWLVGWLTWRDVRGAGTDPVIRGLLALSASVLAVTMLLALDWALGEATGLPHLPIAWMAATHGVLNAFGFALCGVLAWRRLRPFPSPVAVPGGSHATG</sequence>
<feature type="transmembrane region" description="Helical" evidence="2">
    <location>
        <begin position="6"/>
        <end position="27"/>
    </location>
</feature>
<feature type="transmembrane region" description="Helical" evidence="2">
    <location>
        <begin position="115"/>
        <end position="133"/>
    </location>
</feature>
<accession>A0ABP3FYL8</accession>
<feature type="compositionally biased region" description="Pro residues" evidence="1">
    <location>
        <begin position="95"/>
        <end position="108"/>
    </location>
</feature>
<evidence type="ECO:0000256" key="1">
    <source>
        <dbReference type="SAM" id="MobiDB-lite"/>
    </source>
</evidence>
<feature type="transmembrane region" description="Helical" evidence="2">
    <location>
        <begin position="182"/>
        <end position="199"/>
    </location>
</feature>
<evidence type="ECO:0008006" key="5">
    <source>
        <dbReference type="Google" id="ProtNLM"/>
    </source>
</evidence>
<feature type="transmembrane region" description="Helical" evidence="2">
    <location>
        <begin position="39"/>
        <end position="55"/>
    </location>
</feature>
<keyword evidence="2" id="KW-0472">Membrane</keyword>
<name>A0ABP3FYL8_9ACTN</name>
<keyword evidence="2" id="KW-0812">Transmembrane</keyword>
<keyword evidence="2" id="KW-1133">Transmembrane helix</keyword>